<dbReference type="InterPro" id="IPR029055">
    <property type="entry name" value="Ntn_hydrolases_N"/>
</dbReference>
<keyword evidence="13" id="KW-1185">Reference proteome</keyword>
<evidence type="ECO:0000256" key="1">
    <source>
        <dbReference type="ARBA" id="ARBA00005187"/>
    </source>
</evidence>
<feature type="binding site" evidence="9">
    <location>
        <position position="308"/>
    </location>
    <ligand>
        <name>ATP</name>
        <dbReference type="ChEBI" id="CHEBI:30616"/>
    </ligand>
</feature>
<proteinExistence type="inferred from homology"/>
<feature type="domain" description="Glutamine amidotransferase type-2" evidence="11">
    <location>
        <begin position="2"/>
        <end position="216"/>
    </location>
</feature>
<feature type="active site" description="For GATase activity" evidence="8">
    <location>
        <position position="2"/>
    </location>
</feature>
<evidence type="ECO:0000313" key="12">
    <source>
        <dbReference type="EMBL" id="TVO72438.1"/>
    </source>
</evidence>
<dbReference type="GO" id="GO:0005524">
    <property type="term" value="F:ATP binding"/>
    <property type="evidence" value="ECO:0007669"/>
    <property type="project" value="UniProtKB-KW"/>
</dbReference>
<dbReference type="RefSeq" id="WP_144359442.1">
    <property type="nucleotide sequence ID" value="NZ_VMNH01000016.1"/>
</dbReference>
<comment type="caution">
    <text evidence="12">The sequence shown here is derived from an EMBL/GenBank/DDBJ whole genome shotgun (WGS) entry which is preliminary data.</text>
</comment>
<comment type="pathway">
    <text evidence="1">Amino-acid biosynthesis; L-asparagine biosynthesis; L-asparagine from L-aspartate (L-Gln route): step 1/1.</text>
</comment>
<dbReference type="InterPro" id="IPR006426">
    <property type="entry name" value="Asn_synth_AEB"/>
</dbReference>
<gene>
    <name evidence="12" type="primary">asnB</name>
    <name evidence="12" type="ORF">FHP88_12645</name>
</gene>
<feature type="site" description="Important for beta-aspartyl-AMP intermediate formation" evidence="10">
    <location>
        <position position="383"/>
    </location>
</feature>
<dbReference type="OrthoDB" id="9763290at2"/>
<sequence length="651" mass="73068">MCGIWGAWLGQAAMEFPSDYLAQTLSHRGPDDAQFWSESDGSIWLGHNRLAILDLSNAGQQPMHSSCGRYVIVFNGEVYNHLVIRAQLESDGLAPAWRGHSDTESLIEAVSAWGLERTLTALAGMFAFALWDSAEKTLTLVRDRLGEKPLYFGWAGSGFAFASELKALRAIPGFKSEIDKGSLALYMRYGYVPTPYSIYKGVSKLPPGCLLVCGSCHIESLTLPKYKPYWNAIQAAKTSVSDRFTFNSDAEAVDSLESVLRNSIRDQMIADVPLGAFLSGGIDSSVVVALMQDLAKTTGNPPVKTFSIGFNERAYDEAPHARAVASHLGTEHKELYVSPAEALAVIPRLPHLYDEPFADSSQVPTYLVCEMTKQHVTVALSGDGGDELFGGYNRYFLAARMWNRISRMPQPARDLAGRILRAIPIITWDALYRLLMPVIPKQYQMRLPGEKIHKAGRLLGAVDEQALYRGLVSQWDPFDVVLDAVEPNSLSTNNMTGIPTLIEKMMLYDSVTYLPDDILTKVDRAAMAVSLETRIPLLDHRVYEFAWRLPLKYKVRDGSGKWILKELLYKYVPQSLVDRPKMGFGVPIDVWLRGPLRDWAEMLLDESRLVSEGYFNAQSIRLKWQDHLSGKYNWQHQLWPVLMFQAWLMEQ</sequence>
<dbReference type="PANTHER" id="PTHR43284">
    <property type="entry name" value="ASPARAGINE SYNTHETASE (GLUTAMINE-HYDROLYZING)"/>
    <property type="match status" value="1"/>
</dbReference>
<dbReference type="GO" id="GO:0005829">
    <property type="term" value="C:cytosol"/>
    <property type="evidence" value="ECO:0007669"/>
    <property type="project" value="TreeGrafter"/>
</dbReference>
<dbReference type="PANTHER" id="PTHR43284:SF1">
    <property type="entry name" value="ASPARAGINE SYNTHETASE"/>
    <property type="match status" value="1"/>
</dbReference>
<comment type="catalytic activity">
    <reaction evidence="7">
        <text>L-aspartate + L-glutamine + ATP + H2O = L-asparagine + L-glutamate + AMP + diphosphate + H(+)</text>
        <dbReference type="Rhea" id="RHEA:12228"/>
        <dbReference type="ChEBI" id="CHEBI:15377"/>
        <dbReference type="ChEBI" id="CHEBI:15378"/>
        <dbReference type="ChEBI" id="CHEBI:29985"/>
        <dbReference type="ChEBI" id="CHEBI:29991"/>
        <dbReference type="ChEBI" id="CHEBI:30616"/>
        <dbReference type="ChEBI" id="CHEBI:33019"/>
        <dbReference type="ChEBI" id="CHEBI:58048"/>
        <dbReference type="ChEBI" id="CHEBI:58359"/>
        <dbReference type="ChEBI" id="CHEBI:456215"/>
        <dbReference type="EC" id="6.3.5.4"/>
    </reaction>
</comment>
<dbReference type="CDD" id="cd00712">
    <property type="entry name" value="AsnB"/>
    <property type="match status" value="1"/>
</dbReference>
<dbReference type="InterPro" id="IPR001962">
    <property type="entry name" value="Asn_synthase"/>
</dbReference>
<dbReference type="NCBIfam" id="TIGR01536">
    <property type="entry name" value="asn_synth_AEB"/>
    <property type="match status" value="1"/>
</dbReference>
<dbReference type="EC" id="6.3.5.4" evidence="3"/>
<dbReference type="Gene3D" id="3.60.20.10">
    <property type="entry name" value="Glutamine Phosphoribosylpyrophosphate, subunit 1, domain 1"/>
    <property type="match status" value="1"/>
</dbReference>
<dbReference type="SUPFAM" id="SSF52402">
    <property type="entry name" value="Adenine nucleotide alpha hydrolases-like"/>
    <property type="match status" value="1"/>
</dbReference>
<keyword evidence="8" id="KW-0061">Asparagine biosynthesis</keyword>
<evidence type="ECO:0000256" key="8">
    <source>
        <dbReference type="PIRSR" id="PIRSR001589-1"/>
    </source>
</evidence>
<dbReference type="InterPro" id="IPR017932">
    <property type="entry name" value="GATase_2_dom"/>
</dbReference>
<feature type="binding site" evidence="9">
    <location>
        <begin position="381"/>
        <end position="382"/>
    </location>
    <ligand>
        <name>ATP</name>
        <dbReference type="ChEBI" id="CHEBI:30616"/>
    </ligand>
</feature>
<dbReference type="EMBL" id="VMNH01000016">
    <property type="protein sequence ID" value="TVO72438.1"/>
    <property type="molecule type" value="Genomic_DNA"/>
</dbReference>
<dbReference type="InterPro" id="IPR014729">
    <property type="entry name" value="Rossmann-like_a/b/a_fold"/>
</dbReference>
<dbReference type="Pfam" id="PF00733">
    <property type="entry name" value="Asn_synthase"/>
    <property type="match status" value="1"/>
</dbReference>
<dbReference type="Pfam" id="PF13522">
    <property type="entry name" value="GATase_6"/>
    <property type="match status" value="1"/>
</dbReference>
<evidence type="ECO:0000256" key="9">
    <source>
        <dbReference type="PIRSR" id="PIRSR001589-2"/>
    </source>
</evidence>
<evidence type="ECO:0000256" key="5">
    <source>
        <dbReference type="ARBA" id="ARBA00022840"/>
    </source>
</evidence>
<keyword evidence="12" id="KW-0436">Ligase</keyword>
<accession>A0A557S4V6</accession>
<evidence type="ECO:0000313" key="13">
    <source>
        <dbReference type="Proteomes" id="UP000316649"/>
    </source>
</evidence>
<dbReference type="Gene3D" id="3.40.50.620">
    <property type="entry name" value="HUPs"/>
    <property type="match status" value="2"/>
</dbReference>
<dbReference type="AlphaFoldDB" id="A0A557S4V6"/>
<feature type="binding site" evidence="9">
    <location>
        <position position="102"/>
    </location>
    <ligand>
        <name>L-glutamine</name>
        <dbReference type="ChEBI" id="CHEBI:58359"/>
    </ligand>
</feature>
<dbReference type="InterPro" id="IPR033738">
    <property type="entry name" value="AsnB_N"/>
</dbReference>
<keyword evidence="5 9" id="KW-0067">ATP-binding</keyword>
<dbReference type="InterPro" id="IPR051786">
    <property type="entry name" value="ASN_synthetase/amidase"/>
</dbReference>
<keyword evidence="6 8" id="KW-0315">Glutamine amidotransferase</keyword>
<dbReference type="PIRSF" id="PIRSF001589">
    <property type="entry name" value="Asn_synthetase_glu-h"/>
    <property type="match status" value="1"/>
</dbReference>
<evidence type="ECO:0000256" key="2">
    <source>
        <dbReference type="ARBA" id="ARBA00005752"/>
    </source>
</evidence>
<dbReference type="Proteomes" id="UP000316649">
    <property type="component" value="Unassembled WGS sequence"/>
</dbReference>
<keyword evidence="4 9" id="KW-0547">Nucleotide-binding</keyword>
<protein>
    <recommendedName>
        <fullName evidence="3">asparagine synthase (glutamine-hydrolyzing)</fullName>
        <ecNumber evidence="3">6.3.5.4</ecNumber>
    </recommendedName>
</protein>
<dbReference type="PROSITE" id="PS51278">
    <property type="entry name" value="GATASE_TYPE_2"/>
    <property type="match status" value="1"/>
</dbReference>
<dbReference type="CDD" id="cd01991">
    <property type="entry name" value="Asn_synthase_B_C"/>
    <property type="match status" value="1"/>
</dbReference>
<evidence type="ECO:0000256" key="4">
    <source>
        <dbReference type="ARBA" id="ARBA00022741"/>
    </source>
</evidence>
<comment type="similarity">
    <text evidence="2">Belongs to the asparagine synthetase family.</text>
</comment>
<evidence type="ECO:0000256" key="3">
    <source>
        <dbReference type="ARBA" id="ARBA00012737"/>
    </source>
</evidence>
<evidence type="ECO:0000256" key="7">
    <source>
        <dbReference type="ARBA" id="ARBA00048741"/>
    </source>
</evidence>
<evidence type="ECO:0000259" key="11">
    <source>
        <dbReference type="PROSITE" id="PS51278"/>
    </source>
</evidence>
<reference evidence="12 13" key="1">
    <citation type="submission" date="2019-07" db="EMBL/GenBank/DDBJ databases">
        <title>The pathways for chlorine oxyanion respiration interact through the shared metabolite chlorate.</title>
        <authorList>
            <person name="Barnum T.P."/>
            <person name="Cheng Y."/>
            <person name="Hill K.A."/>
            <person name="Lucas L.N."/>
            <person name="Carlson H.K."/>
            <person name="Coates J.D."/>
        </authorList>
    </citation>
    <scope>NUCLEOTIDE SEQUENCE [LARGE SCALE GENOMIC DNA]</scope>
    <source>
        <strain evidence="12 13">BK-1</strain>
    </source>
</reference>
<evidence type="ECO:0000256" key="6">
    <source>
        <dbReference type="ARBA" id="ARBA00022962"/>
    </source>
</evidence>
<dbReference type="GO" id="GO:0004066">
    <property type="term" value="F:asparagine synthase (glutamine-hydrolyzing) activity"/>
    <property type="evidence" value="ECO:0007669"/>
    <property type="project" value="UniProtKB-EC"/>
</dbReference>
<dbReference type="SUPFAM" id="SSF56235">
    <property type="entry name" value="N-terminal nucleophile aminohydrolases (Ntn hydrolases)"/>
    <property type="match status" value="1"/>
</dbReference>
<dbReference type="GO" id="GO:0006529">
    <property type="term" value="P:asparagine biosynthetic process"/>
    <property type="evidence" value="ECO:0007669"/>
    <property type="project" value="UniProtKB-KW"/>
</dbReference>
<organism evidence="12 13">
    <name type="scientific">Sedimenticola selenatireducens</name>
    <dbReference type="NCBI Taxonomy" id="191960"/>
    <lineage>
        <taxon>Bacteria</taxon>
        <taxon>Pseudomonadati</taxon>
        <taxon>Pseudomonadota</taxon>
        <taxon>Gammaproteobacteria</taxon>
        <taxon>Chromatiales</taxon>
        <taxon>Sedimenticolaceae</taxon>
        <taxon>Sedimenticola</taxon>
    </lineage>
</organism>
<evidence type="ECO:0000256" key="10">
    <source>
        <dbReference type="PIRSR" id="PIRSR001589-3"/>
    </source>
</evidence>
<name>A0A557S4V6_9GAMM</name>
<keyword evidence="8" id="KW-0028">Amino-acid biosynthesis</keyword>